<evidence type="ECO:0000313" key="1">
    <source>
        <dbReference type="EMBL" id="EGS23954.1"/>
    </source>
</evidence>
<dbReference type="STRING" id="759272.G0RYG8"/>
<dbReference type="OrthoDB" id="9975758at2759"/>
<dbReference type="OMA" id="MWRSARN"/>
<proteinExistence type="predicted"/>
<dbReference type="HOGENOM" id="CLU_094640_0_0_1"/>
<gene>
    <name evidence="1" type="ORF">CTHT_0006640</name>
</gene>
<dbReference type="EMBL" id="GL988032">
    <property type="protein sequence ID" value="EGS23954.1"/>
    <property type="molecule type" value="Genomic_DNA"/>
</dbReference>
<dbReference type="RefSeq" id="XP_006691196.1">
    <property type="nucleotide sequence ID" value="XM_006691133.1"/>
</dbReference>
<dbReference type="KEGG" id="cthr:CTHT_0006640"/>
<sequence>MSSSSSSIQITLRLPSRYTNPSSSSSLGKPKLINPPPLSFLHRTWTVTHSTLSMWRSSRNVRITYGALSANPNQPERMTDLVQHEPIFKGDDNEEVRKRKGSVKRIRGVDTVSLRDENNTSTLSWDWRGSGWLFWIGSHWEVLGWGEKVVEGEVVERWAVTWFEQTWVTEEGIDVYSDRKEGGSEEVVRAIMEELRRVCKGQGRLEGIVGKMRSVEVRLPWLE</sequence>
<accession>G0RYG8</accession>
<dbReference type="GeneID" id="18254702"/>
<reference evidence="1 2" key="1">
    <citation type="journal article" date="2011" name="Cell">
        <title>Insight into structure and assembly of the nuclear pore complex by utilizing the genome of a eukaryotic thermophile.</title>
        <authorList>
            <person name="Amlacher S."/>
            <person name="Sarges P."/>
            <person name="Flemming D."/>
            <person name="van Noort V."/>
            <person name="Kunze R."/>
            <person name="Devos D.P."/>
            <person name="Arumugam M."/>
            <person name="Bork P."/>
            <person name="Hurt E."/>
        </authorList>
    </citation>
    <scope>NUCLEOTIDE SEQUENCE [LARGE SCALE GENOMIC DNA]</scope>
    <source>
        <strain evidence="2">DSM 1495 / CBS 144.50 / IMI 039719</strain>
    </source>
</reference>
<evidence type="ECO:0000313" key="2">
    <source>
        <dbReference type="Proteomes" id="UP000008066"/>
    </source>
</evidence>
<dbReference type="eggNOG" id="ENOG502S4MS">
    <property type="taxonomic scope" value="Eukaryota"/>
</dbReference>
<organism evidence="2">
    <name type="scientific">Chaetomium thermophilum (strain DSM 1495 / CBS 144.50 / IMI 039719)</name>
    <name type="common">Thermochaetoides thermophila</name>
    <dbReference type="NCBI Taxonomy" id="759272"/>
    <lineage>
        <taxon>Eukaryota</taxon>
        <taxon>Fungi</taxon>
        <taxon>Dikarya</taxon>
        <taxon>Ascomycota</taxon>
        <taxon>Pezizomycotina</taxon>
        <taxon>Sordariomycetes</taxon>
        <taxon>Sordariomycetidae</taxon>
        <taxon>Sordariales</taxon>
        <taxon>Chaetomiaceae</taxon>
        <taxon>Thermochaetoides</taxon>
    </lineage>
</organism>
<keyword evidence="2" id="KW-1185">Reference proteome</keyword>
<dbReference type="AlphaFoldDB" id="G0RYG8"/>
<name>G0RYG8_CHATD</name>
<protein>
    <submittedName>
        <fullName evidence="1">Uncharacterized protein</fullName>
    </submittedName>
</protein>
<dbReference type="Proteomes" id="UP000008066">
    <property type="component" value="Unassembled WGS sequence"/>
</dbReference>